<sequence>MAKGSSKLLIFILAVGVFGILNTEMGVVGIIPQVSERFGVSVPDAGLLVSGFALIVAIAGPTMPLLFSKMNRKHVMLLSLGVFSVCNVAAIFAPTFEVLLAARVAPAAFHPLYVSMALALGGQTGETEAERAKNSSRVFVGVSAGMVLGVPVASYLASTVMLEAALAFFAVVTVAVFVATALFVPTMPVSERMTYGSQLRILKKPVLWASLLATAAINGAMFGFYSFMADFFGVVSHMSAAWVSIALLAYGGANIVGNVISGHALGAQPKTTLVTMPLVLIVLYLALFAVGQLSLPTAALTLVLGVIAGIANNANQFMVSRAAPEAADFSNGLYLTAANLGTTLGTSLCGVFITVAGTRAAVFGAAAFLAAGVLFVLWRMRCTA</sequence>
<dbReference type="PROSITE" id="PS50850">
    <property type="entry name" value="MFS"/>
    <property type="match status" value="1"/>
</dbReference>
<dbReference type="PANTHER" id="PTHR43124">
    <property type="entry name" value="PURINE EFFLUX PUMP PBUE"/>
    <property type="match status" value="1"/>
</dbReference>
<dbReference type="EMBL" id="DVGB01000037">
    <property type="protein sequence ID" value="HIR01214.1"/>
    <property type="molecule type" value="Genomic_DNA"/>
</dbReference>
<feature type="transmembrane region" description="Helical" evidence="6">
    <location>
        <begin position="240"/>
        <end position="260"/>
    </location>
</feature>
<feature type="domain" description="Major facilitator superfamily (MFS) profile" evidence="7">
    <location>
        <begin position="9"/>
        <end position="384"/>
    </location>
</feature>
<feature type="transmembrane region" description="Helical" evidence="6">
    <location>
        <begin position="206"/>
        <end position="228"/>
    </location>
</feature>
<name>A0A9D0ZZV9_9ACTN</name>
<comment type="caution">
    <text evidence="8">The sequence shown here is derived from an EMBL/GenBank/DDBJ whole genome shotgun (WGS) entry which is preliminary data.</text>
</comment>
<feature type="transmembrane region" description="Helical" evidence="6">
    <location>
        <begin position="295"/>
        <end position="312"/>
    </location>
</feature>
<evidence type="ECO:0000256" key="5">
    <source>
        <dbReference type="ARBA" id="ARBA00023136"/>
    </source>
</evidence>
<dbReference type="GO" id="GO:0022857">
    <property type="term" value="F:transmembrane transporter activity"/>
    <property type="evidence" value="ECO:0007669"/>
    <property type="project" value="InterPro"/>
</dbReference>
<feature type="transmembrane region" description="Helical" evidence="6">
    <location>
        <begin position="272"/>
        <end position="289"/>
    </location>
</feature>
<feature type="transmembrane region" description="Helical" evidence="6">
    <location>
        <begin position="99"/>
        <end position="118"/>
    </location>
</feature>
<dbReference type="Pfam" id="PF07690">
    <property type="entry name" value="MFS_1"/>
    <property type="match status" value="1"/>
</dbReference>
<evidence type="ECO:0000256" key="3">
    <source>
        <dbReference type="ARBA" id="ARBA00022692"/>
    </source>
</evidence>
<accession>A0A9D0ZZV9</accession>
<feature type="transmembrane region" description="Helical" evidence="6">
    <location>
        <begin position="74"/>
        <end position="93"/>
    </location>
</feature>
<dbReference type="InterPro" id="IPR036259">
    <property type="entry name" value="MFS_trans_sf"/>
</dbReference>
<feature type="transmembrane region" description="Helical" evidence="6">
    <location>
        <begin position="45"/>
        <end position="67"/>
    </location>
</feature>
<proteinExistence type="predicted"/>
<evidence type="ECO:0000259" key="7">
    <source>
        <dbReference type="PROSITE" id="PS50850"/>
    </source>
</evidence>
<comment type="subcellular location">
    <subcellularLocation>
        <location evidence="1">Cell membrane</location>
        <topology evidence="1">Multi-pass membrane protein</topology>
    </subcellularLocation>
</comment>
<feature type="transmembrane region" description="Helical" evidence="6">
    <location>
        <begin position="138"/>
        <end position="158"/>
    </location>
</feature>
<keyword evidence="2" id="KW-1003">Cell membrane</keyword>
<protein>
    <submittedName>
        <fullName evidence="8">MFS transporter</fullName>
    </submittedName>
</protein>
<dbReference type="InterPro" id="IPR020846">
    <property type="entry name" value="MFS_dom"/>
</dbReference>
<keyword evidence="4 6" id="KW-1133">Transmembrane helix</keyword>
<reference evidence="8" key="2">
    <citation type="journal article" date="2021" name="PeerJ">
        <title>Extensive microbial diversity within the chicken gut microbiome revealed by metagenomics and culture.</title>
        <authorList>
            <person name="Gilroy R."/>
            <person name="Ravi A."/>
            <person name="Getino M."/>
            <person name="Pursley I."/>
            <person name="Horton D.L."/>
            <person name="Alikhan N.F."/>
            <person name="Baker D."/>
            <person name="Gharbi K."/>
            <person name="Hall N."/>
            <person name="Watson M."/>
            <person name="Adriaenssens E.M."/>
            <person name="Foster-Nyarko E."/>
            <person name="Jarju S."/>
            <person name="Secka A."/>
            <person name="Antonio M."/>
            <person name="Oren A."/>
            <person name="Chaudhuri R.R."/>
            <person name="La Ragione R."/>
            <person name="Hildebrand F."/>
            <person name="Pallen M.J."/>
        </authorList>
    </citation>
    <scope>NUCLEOTIDE SEQUENCE</scope>
    <source>
        <strain evidence="8">ChiGjej1B1-2707</strain>
    </source>
</reference>
<dbReference type="CDD" id="cd17324">
    <property type="entry name" value="MFS_NepI_like"/>
    <property type="match status" value="1"/>
</dbReference>
<dbReference type="InterPro" id="IPR011701">
    <property type="entry name" value="MFS"/>
</dbReference>
<dbReference type="SUPFAM" id="SSF103473">
    <property type="entry name" value="MFS general substrate transporter"/>
    <property type="match status" value="1"/>
</dbReference>
<dbReference type="GO" id="GO:0005886">
    <property type="term" value="C:plasma membrane"/>
    <property type="evidence" value="ECO:0007669"/>
    <property type="project" value="UniProtKB-SubCell"/>
</dbReference>
<gene>
    <name evidence="8" type="ORF">IAA69_03000</name>
</gene>
<dbReference type="Proteomes" id="UP000824261">
    <property type="component" value="Unassembled WGS sequence"/>
</dbReference>
<organism evidence="8 9">
    <name type="scientific">Candidatus Aveggerthella stercoripullorum</name>
    <dbReference type="NCBI Taxonomy" id="2840688"/>
    <lineage>
        <taxon>Bacteria</taxon>
        <taxon>Bacillati</taxon>
        <taxon>Actinomycetota</taxon>
        <taxon>Coriobacteriia</taxon>
        <taxon>Eggerthellales</taxon>
        <taxon>Eggerthellaceae</taxon>
        <taxon>Eggerthellaceae incertae sedis</taxon>
        <taxon>Candidatus Aveggerthella</taxon>
    </lineage>
</organism>
<keyword evidence="5 6" id="KW-0472">Membrane</keyword>
<reference evidence="8" key="1">
    <citation type="submission" date="2020-10" db="EMBL/GenBank/DDBJ databases">
        <authorList>
            <person name="Gilroy R."/>
        </authorList>
    </citation>
    <scope>NUCLEOTIDE SEQUENCE</scope>
    <source>
        <strain evidence="8">ChiGjej1B1-2707</strain>
    </source>
</reference>
<feature type="transmembrane region" description="Helical" evidence="6">
    <location>
        <begin position="164"/>
        <end position="185"/>
    </location>
</feature>
<dbReference type="Gene3D" id="1.20.1250.20">
    <property type="entry name" value="MFS general substrate transporter like domains"/>
    <property type="match status" value="1"/>
</dbReference>
<feature type="transmembrane region" description="Helical" evidence="6">
    <location>
        <begin position="360"/>
        <end position="378"/>
    </location>
</feature>
<evidence type="ECO:0000256" key="2">
    <source>
        <dbReference type="ARBA" id="ARBA00022475"/>
    </source>
</evidence>
<dbReference type="AlphaFoldDB" id="A0A9D0ZZV9"/>
<evidence type="ECO:0000313" key="9">
    <source>
        <dbReference type="Proteomes" id="UP000824261"/>
    </source>
</evidence>
<evidence type="ECO:0000256" key="1">
    <source>
        <dbReference type="ARBA" id="ARBA00004651"/>
    </source>
</evidence>
<keyword evidence="3 6" id="KW-0812">Transmembrane</keyword>
<evidence type="ECO:0000256" key="6">
    <source>
        <dbReference type="SAM" id="Phobius"/>
    </source>
</evidence>
<dbReference type="InterPro" id="IPR050189">
    <property type="entry name" value="MFS_Efflux_Transporters"/>
</dbReference>
<dbReference type="PANTHER" id="PTHR43124:SF3">
    <property type="entry name" value="CHLORAMPHENICOL EFFLUX PUMP RV0191"/>
    <property type="match status" value="1"/>
</dbReference>
<evidence type="ECO:0000256" key="4">
    <source>
        <dbReference type="ARBA" id="ARBA00022989"/>
    </source>
</evidence>
<feature type="transmembrane region" description="Helical" evidence="6">
    <location>
        <begin position="333"/>
        <end position="354"/>
    </location>
</feature>
<evidence type="ECO:0000313" key="8">
    <source>
        <dbReference type="EMBL" id="HIR01214.1"/>
    </source>
</evidence>